<dbReference type="AlphaFoldDB" id="A0A9N7VXA5"/>
<evidence type="ECO:0000313" key="1">
    <source>
        <dbReference type="EMBL" id="CAB1456897.1"/>
    </source>
</evidence>
<accession>A0A9N7VXA5</accession>
<comment type="caution">
    <text evidence="1">The sequence shown here is derived from an EMBL/GenBank/DDBJ whole genome shotgun (WGS) entry which is preliminary data.</text>
</comment>
<evidence type="ECO:0000313" key="2">
    <source>
        <dbReference type="Proteomes" id="UP001153269"/>
    </source>
</evidence>
<reference evidence="1" key="1">
    <citation type="submission" date="2020-03" db="EMBL/GenBank/DDBJ databases">
        <authorList>
            <person name="Weist P."/>
        </authorList>
    </citation>
    <scope>NUCLEOTIDE SEQUENCE</scope>
</reference>
<dbReference type="Proteomes" id="UP001153269">
    <property type="component" value="Unassembled WGS sequence"/>
</dbReference>
<gene>
    <name evidence="1" type="ORF">PLEPLA_LOCUS44693</name>
</gene>
<organism evidence="1 2">
    <name type="scientific">Pleuronectes platessa</name>
    <name type="common">European plaice</name>
    <dbReference type="NCBI Taxonomy" id="8262"/>
    <lineage>
        <taxon>Eukaryota</taxon>
        <taxon>Metazoa</taxon>
        <taxon>Chordata</taxon>
        <taxon>Craniata</taxon>
        <taxon>Vertebrata</taxon>
        <taxon>Euteleostomi</taxon>
        <taxon>Actinopterygii</taxon>
        <taxon>Neopterygii</taxon>
        <taxon>Teleostei</taxon>
        <taxon>Neoteleostei</taxon>
        <taxon>Acanthomorphata</taxon>
        <taxon>Carangaria</taxon>
        <taxon>Pleuronectiformes</taxon>
        <taxon>Pleuronectoidei</taxon>
        <taxon>Pleuronectidae</taxon>
        <taxon>Pleuronectes</taxon>
    </lineage>
</organism>
<name>A0A9N7VXA5_PLEPL</name>
<sequence length="100" mass="10937">MTAVAAQAWLTCNVCLEKKSCGESGQLVSRERPIRSSEARIRFKVKCAAPGRDPRKVGVSWVGGRGEAPGRNRDYARVVATAMHVKKATAQRLASLRRLT</sequence>
<proteinExistence type="predicted"/>
<keyword evidence="2" id="KW-1185">Reference proteome</keyword>
<protein>
    <submittedName>
        <fullName evidence="1">Uncharacterized protein</fullName>
    </submittedName>
</protein>
<dbReference type="EMBL" id="CADEAL010004317">
    <property type="protein sequence ID" value="CAB1456897.1"/>
    <property type="molecule type" value="Genomic_DNA"/>
</dbReference>